<proteinExistence type="predicted"/>
<keyword evidence="2" id="KW-1185">Reference proteome</keyword>
<gene>
    <name evidence="1" type="ORF">CDAR_250131</name>
</gene>
<evidence type="ECO:0000313" key="2">
    <source>
        <dbReference type="Proteomes" id="UP001054837"/>
    </source>
</evidence>
<organism evidence="1 2">
    <name type="scientific">Caerostris darwini</name>
    <dbReference type="NCBI Taxonomy" id="1538125"/>
    <lineage>
        <taxon>Eukaryota</taxon>
        <taxon>Metazoa</taxon>
        <taxon>Ecdysozoa</taxon>
        <taxon>Arthropoda</taxon>
        <taxon>Chelicerata</taxon>
        <taxon>Arachnida</taxon>
        <taxon>Araneae</taxon>
        <taxon>Araneomorphae</taxon>
        <taxon>Entelegynae</taxon>
        <taxon>Araneoidea</taxon>
        <taxon>Araneidae</taxon>
        <taxon>Caerostris</taxon>
    </lineage>
</organism>
<protein>
    <submittedName>
        <fullName evidence="1">Uncharacterized protein</fullName>
    </submittedName>
</protein>
<comment type="caution">
    <text evidence="1">The sequence shown here is derived from an EMBL/GenBank/DDBJ whole genome shotgun (WGS) entry which is preliminary data.</text>
</comment>
<sequence length="94" mass="10194">MGTVNLKVGMLYGLAREEMKKGVCSNFPKSLPLPGAVYTLLSSAFRVIGKGERTLEDKASVGTLYKAEASSTRVYAGFRILPFCLERPNVVVPP</sequence>
<dbReference type="Proteomes" id="UP001054837">
    <property type="component" value="Unassembled WGS sequence"/>
</dbReference>
<accession>A0AAV4RBM4</accession>
<evidence type="ECO:0000313" key="1">
    <source>
        <dbReference type="EMBL" id="GIY18391.1"/>
    </source>
</evidence>
<reference evidence="1 2" key="1">
    <citation type="submission" date="2021-06" db="EMBL/GenBank/DDBJ databases">
        <title>Caerostris darwini draft genome.</title>
        <authorList>
            <person name="Kono N."/>
            <person name="Arakawa K."/>
        </authorList>
    </citation>
    <scope>NUCLEOTIDE SEQUENCE [LARGE SCALE GENOMIC DNA]</scope>
</reference>
<dbReference type="EMBL" id="BPLQ01005906">
    <property type="protein sequence ID" value="GIY18391.1"/>
    <property type="molecule type" value="Genomic_DNA"/>
</dbReference>
<dbReference type="AlphaFoldDB" id="A0AAV4RBM4"/>
<name>A0AAV4RBM4_9ARAC</name>